<dbReference type="OrthoDB" id="6123450at2759"/>
<dbReference type="Proteomes" id="UP000729402">
    <property type="component" value="Unassembled WGS sequence"/>
</dbReference>
<comment type="caution">
    <text evidence="1">The sequence shown here is derived from an EMBL/GenBank/DDBJ whole genome shotgun (WGS) entry which is preliminary data.</text>
</comment>
<sequence>SLDQMDDAEDLDKNYAIQVLMSTLQSLSSLRLVLMNGLESGLRNDASDTAIAMRQKWRLCEIGLEDYSFVLLSRYMNTLEAIGGSASLADDVARTTTVWDATLDALIIGINQVKFSCWKMEECIAIGNELLSWKQKGLSESEGSEDGKYIWALRLKATFDRARRLTEEYSEALLSIFPEKVMVIGKALGIPENSVRTYTEAEIRAGVVFQVSKLCTILLKAIRDVLGSSVWDVLVPGVAHGALIRSYCLWFLIKISYWHNLFQVAAPQQAVPLIVAPVFCLSVLPPSSFRRRSV</sequence>
<feature type="non-terminal residue" evidence="1">
    <location>
        <position position="1"/>
    </location>
</feature>
<gene>
    <name evidence="1" type="ORF">GUJ93_ZPchr0009g355</name>
</gene>
<proteinExistence type="predicted"/>
<dbReference type="AlphaFoldDB" id="A0A8J5VL92"/>
<accession>A0A8J5VL92</accession>
<dbReference type="PANTHER" id="PTHR47453">
    <property type="entry name" value="PHOSPHOGLUCAN, WATER DIKINASE, CHLOROPLASTIC"/>
    <property type="match status" value="1"/>
</dbReference>
<evidence type="ECO:0000313" key="1">
    <source>
        <dbReference type="EMBL" id="KAG8048514.1"/>
    </source>
</evidence>
<dbReference type="EMBL" id="JAAALK010000289">
    <property type="protein sequence ID" value="KAG8048514.1"/>
    <property type="molecule type" value="Genomic_DNA"/>
</dbReference>
<keyword evidence="2" id="KW-1185">Reference proteome</keyword>
<evidence type="ECO:0000313" key="2">
    <source>
        <dbReference type="Proteomes" id="UP000729402"/>
    </source>
</evidence>
<protein>
    <submittedName>
        <fullName evidence="1">Uncharacterized protein</fullName>
    </submittedName>
</protein>
<reference evidence="1" key="1">
    <citation type="journal article" date="2021" name="bioRxiv">
        <title>Whole Genome Assembly and Annotation of Northern Wild Rice, Zizania palustris L., Supports a Whole Genome Duplication in the Zizania Genus.</title>
        <authorList>
            <person name="Haas M."/>
            <person name="Kono T."/>
            <person name="Macchietto M."/>
            <person name="Millas R."/>
            <person name="McGilp L."/>
            <person name="Shao M."/>
            <person name="Duquette J."/>
            <person name="Hirsch C.N."/>
            <person name="Kimball J."/>
        </authorList>
    </citation>
    <scope>NUCLEOTIDE SEQUENCE</scope>
    <source>
        <tissue evidence="1">Fresh leaf tissue</tissue>
    </source>
</reference>
<name>A0A8J5VL92_ZIZPA</name>
<reference evidence="1" key="2">
    <citation type="submission" date="2021-02" db="EMBL/GenBank/DDBJ databases">
        <authorList>
            <person name="Kimball J.A."/>
            <person name="Haas M.W."/>
            <person name="Macchietto M."/>
            <person name="Kono T."/>
            <person name="Duquette J."/>
            <person name="Shao M."/>
        </authorList>
    </citation>
    <scope>NUCLEOTIDE SEQUENCE</scope>
    <source>
        <tissue evidence="1">Fresh leaf tissue</tissue>
    </source>
</reference>
<organism evidence="1 2">
    <name type="scientific">Zizania palustris</name>
    <name type="common">Northern wild rice</name>
    <dbReference type="NCBI Taxonomy" id="103762"/>
    <lineage>
        <taxon>Eukaryota</taxon>
        <taxon>Viridiplantae</taxon>
        <taxon>Streptophyta</taxon>
        <taxon>Embryophyta</taxon>
        <taxon>Tracheophyta</taxon>
        <taxon>Spermatophyta</taxon>
        <taxon>Magnoliopsida</taxon>
        <taxon>Liliopsida</taxon>
        <taxon>Poales</taxon>
        <taxon>Poaceae</taxon>
        <taxon>BOP clade</taxon>
        <taxon>Oryzoideae</taxon>
        <taxon>Oryzeae</taxon>
        <taxon>Zizaniinae</taxon>
        <taxon>Zizania</taxon>
    </lineage>
</organism>
<dbReference type="PANTHER" id="PTHR47453:SF1">
    <property type="entry name" value="PHOSPHOGLUCAN, WATER DIKINASE, CHLOROPLASTIC"/>
    <property type="match status" value="1"/>
</dbReference>